<gene>
    <name evidence="2" type="ORF">OHA22_20855</name>
</gene>
<evidence type="ECO:0000313" key="2">
    <source>
        <dbReference type="EMBL" id="WTT17817.1"/>
    </source>
</evidence>
<accession>A0AAU2A1T4</accession>
<protein>
    <recommendedName>
        <fullName evidence="3">Transposase</fullName>
    </recommendedName>
</protein>
<feature type="compositionally biased region" description="Basic and acidic residues" evidence="1">
    <location>
        <begin position="64"/>
        <end position="76"/>
    </location>
</feature>
<evidence type="ECO:0000256" key="1">
    <source>
        <dbReference type="SAM" id="MobiDB-lite"/>
    </source>
</evidence>
<proteinExistence type="predicted"/>
<name>A0AAU2A1T4_9ACTN</name>
<sequence>MPYPNQRPAPPNGPGHCPRCLASVIWCVTAHQKAQMVDRDRDPQGNQAVRTDHTGRWLVRQLSKERPSPEAGEKLHQPHIATCANPAPRAPAKKRLSAGRVRVGVRPVRWQQR</sequence>
<feature type="region of interest" description="Disordered" evidence="1">
    <location>
        <begin position="64"/>
        <end position="100"/>
    </location>
</feature>
<dbReference type="AlphaFoldDB" id="A0AAU2A1T4"/>
<reference evidence="2" key="1">
    <citation type="submission" date="2022-10" db="EMBL/GenBank/DDBJ databases">
        <title>The complete genomes of actinobacterial strains from the NBC collection.</title>
        <authorList>
            <person name="Joergensen T.S."/>
            <person name="Alvarez Arevalo M."/>
            <person name="Sterndorff E.B."/>
            <person name="Faurdal D."/>
            <person name="Vuksanovic O."/>
            <person name="Mourched A.-S."/>
            <person name="Charusanti P."/>
            <person name="Shaw S."/>
            <person name="Blin K."/>
            <person name="Weber T."/>
        </authorList>
    </citation>
    <scope>NUCLEOTIDE SEQUENCE</scope>
    <source>
        <strain evidence="2">NBC_00093</strain>
    </source>
</reference>
<evidence type="ECO:0008006" key="3">
    <source>
        <dbReference type="Google" id="ProtNLM"/>
    </source>
</evidence>
<dbReference type="EMBL" id="CP108222">
    <property type="protein sequence ID" value="WTT17817.1"/>
    <property type="molecule type" value="Genomic_DNA"/>
</dbReference>
<organism evidence="2">
    <name type="scientific">Streptomyces sp. NBC_00093</name>
    <dbReference type="NCBI Taxonomy" id="2975649"/>
    <lineage>
        <taxon>Bacteria</taxon>
        <taxon>Bacillati</taxon>
        <taxon>Actinomycetota</taxon>
        <taxon>Actinomycetes</taxon>
        <taxon>Kitasatosporales</taxon>
        <taxon>Streptomycetaceae</taxon>
        <taxon>Streptomyces</taxon>
    </lineage>
</organism>